<comment type="caution">
    <text evidence="2">The sequence shown here is derived from an EMBL/GenBank/DDBJ whole genome shotgun (WGS) entry which is preliminary data.</text>
</comment>
<reference evidence="2 3" key="1">
    <citation type="journal article" date="2022" name="Front. Microbiol.">
        <title>High genomic differentiation and limited gene flow indicate recent cryptic speciation within the genus Laspinema (cyanobacteria).</title>
        <authorList>
            <person name="Stanojkovic A."/>
            <person name="Skoupy S."/>
            <person name="Skaloud P."/>
            <person name="Dvorak P."/>
        </authorList>
    </citation>
    <scope>NUCLEOTIDE SEQUENCE [LARGE SCALE GENOMIC DNA]</scope>
    <source>
        <strain evidence="2 3">D2a</strain>
    </source>
</reference>
<dbReference type="Pfam" id="PF26125">
    <property type="entry name" value="AcrVA2-like"/>
    <property type="match status" value="1"/>
</dbReference>
<accession>A0ABT2MZY5</accession>
<gene>
    <name evidence="2" type="ORF">NG799_21790</name>
</gene>
<protein>
    <submittedName>
        <fullName evidence="2">Uncharacterized protein</fullName>
    </submittedName>
</protein>
<dbReference type="EMBL" id="JAMXFF010000040">
    <property type="protein sequence ID" value="MCT7968947.1"/>
    <property type="molecule type" value="Genomic_DNA"/>
</dbReference>
<name>A0ABT2MZY5_9CYAN</name>
<dbReference type="Proteomes" id="UP001525890">
    <property type="component" value="Unassembled WGS sequence"/>
</dbReference>
<sequence>MKLAKRSHWFEKVNRHYHNLEGYEPFSTVSQSLAGNLFGLESSLITGRLTVEDLAQNFAGNQVSLSAWTLAHNPFPVWWLDKDLFEAFEASDLPKAIADLRISVPFGIIMLPRDRIINPDNDSCNWVFFQYLPQGFRFPVMRFGLDIIESMPFKCDHFKWATILKNGGSYASIIELAGDQLIHGDFDIINGGVIDANEDRDLEQQFQDRLEKIVLQTLLYLQVRPDDLISPTKVSVSTKGQGFGGGKAKSDRLTPLIVGQKFQPQTERTSHNPHSTHATPRTHWRRGHWRRVAMGEGRQERKWRWIQPVLVNG</sequence>
<feature type="region of interest" description="Disordered" evidence="1">
    <location>
        <begin position="262"/>
        <end position="284"/>
    </location>
</feature>
<evidence type="ECO:0000313" key="3">
    <source>
        <dbReference type="Proteomes" id="UP001525890"/>
    </source>
</evidence>
<proteinExistence type="predicted"/>
<organism evidence="2 3">
    <name type="scientific">Laspinema palackyanum D2a</name>
    <dbReference type="NCBI Taxonomy" id="2953684"/>
    <lineage>
        <taxon>Bacteria</taxon>
        <taxon>Bacillati</taxon>
        <taxon>Cyanobacteriota</taxon>
        <taxon>Cyanophyceae</taxon>
        <taxon>Oscillatoriophycideae</taxon>
        <taxon>Oscillatoriales</taxon>
        <taxon>Laspinemataceae</taxon>
        <taxon>Laspinema</taxon>
        <taxon>Laspinema palackyanum</taxon>
    </lineage>
</organism>
<keyword evidence="3" id="KW-1185">Reference proteome</keyword>
<evidence type="ECO:0000256" key="1">
    <source>
        <dbReference type="SAM" id="MobiDB-lite"/>
    </source>
</evidence>
<feature type="compositionally biased region" description="Polar residues" evidence="1">
    <location>
        <begin position="262"/>
        <end position="279"/>
    </location>
</feature>
<dbReference type="InterPro" id="IPR058915">
    <property type="entry name" value="AcrVA2-like"/>
</dbReference>
<evidence type="ECO:0000313" key="2">
    <source>
        <dbReference type="EMBL" id="MCT7968947.1"/>
    </source>
</evidence>